<evidence type="ECO:0000313" key="4">
    <source>
        <dbReference type="Proteomes" id="UP000317093"/>
    </source>
</evidence>
<protein>
    <recommendedName>
        <fullName evidence="5">Carboxypeptidase regulatory-like domain-containing protein</fullName>
    </recommendedName>
</protein>
<feature type="compositionally biased region" description="Low complexity" evidence="1">
    <location>
        <begin position="136"/>
        <end position="145"/>
    </location>
</feature>
<accession>A0A518AXC9</accession>
<feature type="chain" id="PRO_5022043561" description="Carboxypeptidase regulatory-like domain-containing protein" evidence="2">
    <location>
        <begin position="27"/>
        <end position="145"/>
    </location>
</feature>
<sequence precursor="true">MPTWFQFSLSLVFASSLFLMTGCSDAGPTRYRVSGTVTHDGKPVPKGAIYFEPASTSEMVAPSGFAKIIEGKFTTEASRGTGPGSYLVRIRGGDGVATPPDMNDPAGSETPFDIGKPIFAEYTTTVELPPEDSELSLEVPSDVDR</sequence>
<evidence type="ECO:0008006" key="5">
    <source>
        <dbReference type="Google" id="ProtNLM"/>
    </source>
</evidence>
<dbReference type="Proteomes" id="UP000317093">
    <property type="component" value="Chromosome"/>
</dbReference>
<dbReference type="KEGG" id="knv:Pan216_02150"/>
<evidence type="ECO:0000256" key="1">
    <source>
        <dbReference type="SAM" id="MobiDB-lite"/>
    </source>
</evidence>
<dbReference type="OrthoDB" id="289094at2"/>
<feature type="region of interest" description="Disordered" evidence="1">
    <location>
        <begin position="80"/>
        <end position="145"/>
    </location>
</feature>
<dbReference type="AlphaFoldDB" id="A0A518AXC9"/>
<reference evidence="3 4" key="1">
    <citation type="submission" date="2019-02" db="EMBL/GenBank/DDBJ databases">
        <title>Deep-cultivation of Planctomycetes and their phenomic and genomic characterization uncovers novel biology.</title>
        <authorList>
            <person name="Wiegand S."/>
            <person name="Jogler M."/>
            <person name="Boedeker C."/>
            <person name="Pinto D."/>
            <person name="Vollmers J."/>
            <person name="Rivas-Marin E."/>
            <person name="Kohn T."/>
            <person name="Peeters S.H."/>
            <person name="Heuer A."/>
            <person name="Rast P."/>
            <person name="Oberbeckmann S."/>
            <person name="Bunk B."/>
            <person name="Jeske O."/>
            <person name="Meyerdierks A."/>
            <person name="Storesund J.E."/>
            <person name="Kallscheuer N."/>
            <person name="Luecker S."/>
            <person name="Lage O.M."/>
            <person name="Pohl T."/>
            <person name="Merkel B.J."/>
            <person name="Hornburger P."/>
            <person name="Mueller R.-W."/>
            <person name="Bruemmer F."/>
            <person name="Labrenz M."/>
            <person name="Spormann A.M."/>
            <person name="Op den Camp H."/>
            <person name="Overmann J."/>
            <person name="Amann R."/>
            <person name="Jetten M.S.M."/>
            <person name="Mascher T."/>
            <person name="Medema M.H."/>
            <person name="Devos D.P."/>
            <person name="Kaster A.-K."/>
            <person name="Ovreas L."/>
            <person name="Rohde M."/>
            <person name="Galperin M.Y."/>
            <person name="Jogler C."/>
        </authorList>
    </citation>
    <scope>NUCLEOTIDE SEQUENCE [LARGE SCALE GENOMIC DNA]</scope>
    <source>
        <strain evidence="3 4">Pan216</strain>
    </source>
</reference>
<proteinExistence type="predicted"/>
<organism evidence="3 4">
    <name type="scientific">Kolteria novifilia</name>
    <dbReference type="NCBI Taxonomy" id="2527975"/>
    <lineage>
        <taxon>Bacteria</taxon>
        <taxon>Pseudomonadati</taxon>
        <taxon>Planctomycetota</taxon>
        <taxon>Planctomycetia</taxon>
        <taxon>Kolteriales</taxon>
        <taxon>Kolteriaceae</taxon>
        <taxon>Kolteria</taxon>
    </lineage>
</organism>
<evidence type="ECO:0000256" key="2">
    <source>
        <dbReference type="SAM" id="SignalP"/>
    </source>
</evidence>
<evidence type="ECO:0000313" key="3">
    <source>
        <dbReference type="EMBL" id="QDU59387.1"/>
    </source>
</evidence>
<dbReference type="EMBL" id="CP036279">
    <property type="protein sequence ID" value="QDU59387.1"/>
    <property type="molecule type" value="Genomic_DNA"/>
</dbReference>
<gene>
    <name evidence="3" type="ORF">Pan216_02150</name>
</gene>
<name>A0A518AXC9_9BACT</name>
<keyword evidence="4" id="KW-1185">Reference proteome</keyword>
<keyword evidence="2" id="KW-0732">Signal</keyword>
<feature type="signal peptide" evidence="2">
    <location>
        <begin position="1"/>
        <end position="26"/>
    </location>
</feature>
<dbReference type="RefSeq" id="WP_145253575.1">
    <property type="nucleotide sequence ID" value="NZ_CP036279.1"/>
</dbReference>